<dbReference type="InterPro" id="IPR051257">
    <property type="entry name" value="Diverse_CBS-Domain"/>
</dbReference>
<protein>
    <submittedName>
        <fullName evidence="4">Histidine kinase</fullName>
    </submittedName>
</protein>
<dbReference type="InterPro" id="IPR046342">
    <property type="entry name" value="CBS_dom_sf"/>
</dbReference>
<dbReference type="CDD" id="cd04586">
    <property type="entry name" value="CBS_pair_BON_assoc"/>
    <property type="match status" value="1"/>
</dbReference>
<comment type="caution">
    <text evidence="4">The sequence shown here is derived from an EMBL/GenBank/DDBJ whole genome shotgun (WGS) entry which is preliminary data.</text>
</comment>
<dbReference type="PROSITE" id="PS51371">
    <property type="entry name" value="CBS"/>
    <property type="match status" value="2"/>
</dbReference>
<organism evidence="4 5">
    <name type="scientific">Virgisporangium aliadipatigenens</name>
    <dbReference type="NCBI Taxonomy" id="741659"/>
    <lineage>
        <taxon>Bacteria</taxon>
        <taxon>Bacillati</taxon>
        <taxon>Actinomycetota</taxon>
        <taxon>Actinomycetes</taxon>
        <taxon>Micromonosporales</taxon>
        <taxon>Micromonosporaceae</taxon>
        <taxon>Virgisporangium</taxon>
    </lineage>
</organism>
<keyword evidence="5" id="KW-1185">Reference proteome</keyword>
<dbReference type="EMBL" id="BOPF01000019">
    <property type="protein sequence ID" value="GIJ48118.1"/>
    <property type="molecule type" value="Genomic_DNA"/>
</dbReference>
<evidence type="ECO:0000256" key="2">
    <source>
        <dbReference type="PROSITE-ProRule" id="PRU00703"/>
    </source>
</evidence>
<dbReference type="PANTHER" id="PTHR43080:SF2">
    <property type="entry name" value="CBS DOMAIN-CONTAINING PROTEIN"/>
    <property type="match status" value="1"/>
</dbReference>
<proteinExistence type="predicted"/>
<name>A0A8J4DSQ3_9ACTN</name>
<evidence type="ECO:0000313" key="4">
    <source>
        <dbReference type="EMBL" id="GIJ48118.1"/>
    </source>
</evidence>
<reference evidence="4" key="1">
    <citation type="submission" date="2021-01" db="EMBL/GenBank/DDBJ databases">
        <title>Whole genome shotgun sequence of Virgisporangium aliadipatigenens NBRC 105644.</title>
        <authorList>
            <person name="Komaki H."/>
            <person name="Tamura T."/>
        </authorList>
    </citation>
    <scope>NUCLEOTIDE SEQUENCE</scope>
    <source>
        <strain evidence="4">NBRC 105644</strain>
    </source>
</reference>
<feature type="domain" description="CBS" evidence="3">
    <location>
        <begin position="25"/>
        <end position="87"/>
    </location>
</feature>
<gene>
    <name evidence="4" type="ORF">Val02_50040</name>
</gene>
<dbReference type="Gene3D" id="3.10.580.10">
    <property type="entry name" value="CBS-domain"/>
    <property type="match status" value="1"/>
</dbReference>
<dbReference type="SMART" id="SM00116">
    <property type="entry name" value="CBS"/>
    <property type="match status" value="2"/>
</dbReference>
<dbReference type="InterPro" id="IPR000644">
    <property type="entry name" value="CBS_dom"/>
</dbReference>
<dbReference type="AlphaFoldDB" id="A0A8J4DSQ3"/>
<keyword evidence="4" id="KW-0418">Kinase</keyword>
<dbReference type="PANTHER" id="PTHR43080">
    <property type="entry name" value="CBS DOMAIN-CONTAINING PROTEIN CBSX3, MITOCHONDRIAL"/>
    <property type="match status" value="1"/>
</dbReference>
<dbReference type="GO" id="GO:0016301">
    <property type="term" value="F:kinase activity"/>
    <property type="evidence" value="ECO:0007669"/>
    <property type="project" value="UniProtKB-KW"/>
</dbReference>
<keyword evidence="4" id="KW-0808">Transferase</keyword>
<evidence type="ECO:0000313" key="5">
    <source>
        <dbReference type="Proteomes" id="UP000619260"/>
    </source>
</evidence>
<evidence type="ECO:0000259" key="3">
    <source>
        <dbReference type="PROSITE" id="PS51371"/>
    </source>
</evidence>
<evidence type="ECO:0000256" key="1">
    <source>
        <dbReference type="ARBA" id="ARBA00023122"/>
    </source>
</evidence>
<dbReference type="Pfam" id="PF00571">
    <property type="entry name" value="CBS"/>
    <property type="match status" value="2"/>
</dbReference>
<dbReference type="SUPFAM" id="SSF54631">
    <property type="entry name" value="CBS-domain pair"/>
    <property type="match status" value="1"/>
</dbReference>
<keyword evidence="1 2" id="KW-0129">CBS domain</keyword>
<feature type="domain" description="CBS" evidence="3">
    <location>
        <begin position="101"/>
        <end position="156"/>
    </location>
</feature>
<sequence length="221" mass="23852">MPFPRSTVDIRRREEAIAMRVRDIMSRPVHTVGPDDPIETVAEVLTTHAITAAPVVDADGDLIGIVSEGDLLRRRVPADPTAHLWPVPDPASRPRTAADVMTRAVATAWPAEDISDVAQVMLDCNVRSLPVIEGGQIVGIVSRRDVVRAAVRTDEVLRAELQHRLDEYAGEHLRWNVSVVDGACTVTGVFDDDVEKTVVSVMARTIAGIGTVRMVDAAAAA</sequence>
<dbReference type="Proteomes" id="UP000619260">
    <property type="component" value="Unassembled WGS sequence"/>
</dbReference>
<accession>A0A8J4DSQ3</accession>